<reference evidence="1 2" key="1">
    <citation type="submission" date="2014-09" db="EMBL/GenBank/DDBJ databases">
        <authorList>
            <person name="Urmite Genomes Urmite Genomes"/>
        </authorList>
    </citation>
    <scope>NUCLEOTIDE SEQUENCE [LARGE SCALE GENOMIC DNA]</scope>
    <source>
        <strain evidence="1 2">ES2</strain>
    </source>
</reference>
<dbReference type="OrthoDB" id="5396211at2"/>
<dbReference type="PANTHER" id="PTHR37310:SF1">
    <property type="entry name" value="CYTOPLASMIC PROTEIN"/>
    <property type="match status" value="1"/>
</dbReference>
<dbReference type="AlphaFoldDB" id="A0A098EQ57"/>
<gene>
    <name evidence="1" type="ORF">BN1080_02914</name>
</gene>
<dbReference type="EMBL" id="CCXS01000001">
    <property type="protein sequence ID" value="CEG23907.1"/>
    <property type="molecule type" value="Genomic_DNA"/>
</dbReference>
<keyword evidence="2" id="KW-1185">Reference proteome</keyword>
<dbReference type="PANTHER" id="PTHR37310">
    <property type="entry name" value="CYTOPLASMIC PROTEIN-RELATED"/>
    <property type="match status" value="1"/>
</dbReference>
<dbReference type="Gene3D" id="1.20.1270.360">
    <property type="match status" value="1"/>
</dbReference>
<dbReference type="RefSeq" id="WP_052652972.1">
    <property type="nucleotide sequence ID" value="NZ_CCXS01000001.1"/>
</dbReference>
<proteinExistence type="predicted"/>
<accession>A0A098EQ57</accession>
<dbReference type="InterPro" id="IPR005560">
    <property type="entry name" value="Csp_YhjQ"/>
</dbReference>
<evidence type="ECO:0000313" key="2">
    <source>
        <dbReference type="Proteomes" id="UP000043699"/>
    </source>
</evidence>
<evidence type="ECO:0000313" key="1">
    <source>
        <dbReference type="EMBL" id="CEG23907.1"/>
    </source>
</evidence>
<organism evidence="1 2">
    <name type="scientific">Planococcus massiliensis</name>
    <dbReference type="NCBI Taxonomy" id="1499687"/>
    <lineage>
        <taxon>Bacteria</taxon>
        <taxon>Bacillati</taxon>
        <taxon>Bacillota</taxon>
        <taxon>Bacilli</taxon>
        <taxon>Bacillales</taxon>
        <taxon>Caryophanaceae</taxon>
        <taxon>Planococcus</taxon>
    </lineage>
</organism>
<protein>
    <recommendedName>
        <fullName evidence="3">Cysteine-rich protein YhjQ</fullName>
    </recommendedName>
</protein>
<name>A0A098EQ57_9BACL</name>
<dbReference type="STRING" id="1499687.BN1080_02914"/>
<dbReference type="CDD" id="cd08026">
    <property type="entry name" value="DUF326"/>
    <property type="match status" value="1"/>
</dbReference>
<evidence type="ECO:0008006" key="3">
    <source>
        <dbReference type="Google" id="ProtNLM"/>
    </source>
</evidence>
<dbReference type="Pfam" id="PF03860">
    <property type="entry name" value="Csp"/>
    <property type="match status" value="1"/>
</dbReference>
<sequence length="108" mass="11849">MAHEQHAELIKALHDCAAACNHCFDACLQEEDVKMMVGCIRLDRECADICSYLEHAITRNSPFVSELAAVCAAICEACGTECQKHDHDHCQKCAEACFKCAEACRSVA</sequence>
<dbReference type="InterPro" id="IPR044543">
    <property type="entry name" value="YHJQ-like"/>
</dbReference>
<dbReference type="Proteomes" id="UP000043699">
    <property type="component" value="Unassembled WGS sequence"/>
</dbReference>